<dbReference type="SUPFAM" id="SSF69279">
    <property type="entry name" value="Phage tail proteins"/>
    <property type="match status" value="1"/>
</dbReference>
<sequence>MAQPRRVSFELFYDNKNISNDLQPYLTSFEYTDNLSGTADTISINLADRERLWWAAWMPELYASIKAKIIRENWIDDGKMDALNCGYFEINEISLTSPPNAVSIQGVSVPDASTIRAQRKYRAWEKTRLSVIAKDIAGKNGLKLLFDAEDEDYDRIEQTEETDLGFLMRLCDDAGIAVKLTGKQISLFDEFKYEEKPPAFSLNYATSKIKSFSAQVTTTGIYNRAIVDYHSPKGKKKIHHTFIPPNAPKTGRTLYINERVKDGRQAERKAKSALRQANKEQNTASITLMGDVNLVAGMTFMLNNFGAVSGKYIITQAVHAYSGNGYETSLECRKVLGW</sequence>
<name>A0A2P7V3Q4_9BACL</name>
<dbReference type="OrthoDB" id="9815473at2"/>
<protein>
    <recommendedName>
        <fullName evidence="3">Late control protein</fullName>
    </recommendedName>
</protein>
<accession>A0A2P7V3Q4</accession>
<gene>
    <name evidence="1" type="ORF">C7R93_16805</name>
</gene>
<evidence type="ECO:0000313" key="2">
    <source>
        <dbReference type="Proteomes" id="UP000240419"/>
    </source>
</evidence>
<keyword evidence="2" id="KW-1185">Reference proteome</keyword>
<dbReference type="EMBL" id="PXZM01000026">
    <property type="protein sequence ID" value="PSJ93842.1"/>
    <property type="molecule type" value="Genomic_DNA"/>
</dbReference>
<dbReference type="RefSeq" id="WP_106839899.1">
    <property type="nucleotide sequence ID" value="NZ_JBCNIW010000053.1"/>
</dbReference>
<dbReference type="Gene3D" id="2.30.110.50">
    <property type="match status" value="1"/>
</dbReference>
<dbReference type="Gene3D" id="4.10.220.110">
    <property type="match status" value="1"/>
</dbReference>
<dbReference type="Gene3D" id="3.55.50.10">
    <property type="entry name" value="Baseplate protein-like domains"/>
    <property type="match status" value="1"/>
</dbReference>
<proteinExistence type="predicted"/>
<comment type="caution">
    <text evidence="1">The sequence shown here is derived from an EMBL/GenBank/DDBJ whole genome shotgun (WGS) entry which is preliminary data.</text>
</comment>
<evidence type="ECO:0000313" key="1">
    <source>
        <dbReference type="EMBL" id="PSJ93842.1"/>
    </source>
</evidence>
<evidence type="ECO:0008006" key="3">
    <source>
        <dbReference type="Google" id="ProtNLM"/>
    </source>
</evidence>
<dbReference type="AlphaFoldDB" id="A0A2P7V3Q4"/>
<organism evidence="1 2">
    <name type="scientific">Brevibacillus fortis</name>
    <dbReference type="NCBI Taxonomy" id="2126352"/>
    <lineage>
        <taxon>Bacteria</taxon>
        <taxon>Bacillati</taxon>
        <taxon>Bacillota</taxon>
        <taxon>Bacilli</taxon>
        <taxon>Bacillales</taxon>
        <taxon>Paenibacillaceae</taxon>
        <taxon>Brevibacillus</taxon>
    </lineage>
</organism>
<reference evidence="1 2" key="1">
    <citation type="submission" date="2018-03" db="EMBL/GenBank/DDBJ databases">
        <title>Brevisbacillus phylogenomics.</title>
        <authorList>
            <person name="Dunlap C."/>
        </authorList>
    </citation>
    <scope>NUCLEOTIDE SEQUENCE [LARGE SCALE GENOMIC DNA]</scope>
    <source>
        <strain evidence="1 2">NRRL NRS-1210</strain>
    </source>
</reference>
<dbReference type="Proteomes" id="UP000240419">
    <property type="component" value="Unassembled WGS sequence"/>
</dbReference>
<dbReference type="Pfam" id="PF05954">
    <property type="entry name" value="Phage_GPD"/>
    <property type="match status" value="1"/>
</dbReference>